<organism evidence="2 3">
    <name type="scientific">Streptomyces galilaeus</name>
    <dbReference type="NCBI Taxonomy" id="33899"/>
    <lineage>
        <taxon>Bacteria</taxon>
        <taxon>Bacillati</taxon>
        <taxon>Actinomycetota</taxon>
        <taxon>Actinomycetes</taxon>
        <taxon>Kitasatosporales</taxon>
        <taxon>Streptomycetaceae</taxon>
        <taxon>Streptomyces</taxon>
    </lineage>
</organism>
<sequence length="88" mass="9619">DAVWQAWRAALGGHRMHHAWLLSGREGLGKAGFARAAAAELVTEPGVPQPPPEHHPDILWLSPLPATDDEAKKRDEGRPFATKRNISV</sequence>
<reference evidence="2 3" key="1">
    <citation type="submission" date="2024-12" db="EMBL/GenBank/DDBJ databases">
        <title>Forecasting of Potato common scab and diversities of Pathogenic streptomyces spp. in china.</title>
        <authorList>
            <person name="Handique U."/>
            <person name="Wu J."/>
        </authorList>
    </citation>
    <scope>NUCLEOTIDE SEQUENCE [LARGE SCALE GENOMIC DNA]</scope>
    <source>
        <strain evidence="2 3">ZRIMU1585</strain>
    </source>
</reference>
<dbReference type="Gene3D" id="3.40.50.300">
    <property type="entry name" value="P-loop containing nucleotide triphosphate hydrolases"/>
    <property type="match status" value="1"/>
</dbReference>
<dbReference type="RefSeq" id="WP_409098024.1">
    <property type="nucleotide sequence ID" value="NZ_JBJVNE010000379.1"/>
</dbReference>
<keyword evidence="3" id="KW-1185">Reference proteome</keyword>
<proteinExistence type="predicted"/>
<name>A0ABW9J198_STRGJ</name>
<gene>
    <name evidence="2" type="ORF">ACKI1S_48265</name>
</gene>
<evidence type="ECO:0000256" key="1">
    <source>
        <dbReference type="SAM" id="MobiDB-lite"/>
    </source>
</evidence>
<feature type="region of interest" description="Disordered" evidence="1">
    <location>
        <begin position="68"/>
        <end position="88"/>
    </location>
</feature>
<accession>A0ABW9J198</accession>
<evidence type="ECO:0000313" key="2">
    <source>
        <dbReference type="EMBL" id="MFM9653789.1"/>
    </source>
</evidence>
<dbReference type="Proteomes" id="UP001631993">
    <property type="component" value="Unassembled WGS sequence"/>
</dbReference>
<dbReference type="SUPFAM" id="SSF52540">
    <property type="entry name" value="P-loop containing nucleoside triphosphate hydrolases"/>
    <property type="match status" value="1"/>
</dbReference>
<feature type="non-terminal residue" evidence="2">
    <location>
        <position position="88"/>
    </location>
</feature>
<evidence type="ECO:0000313" key="3">
    <source>
        <dbReference type="Proteomes" id="UP001631993"/>
    </source>
</evidence>
<feature type="compositionally biased region" description="Basic and acidic residues" evidence="1">
    <location>
        <begin position="69"/>
        <end position="78"/>
    </location>
</feature>
<protein>
    <recommendedName>
        <fullName evidence="4">DNA polymerase III subunit delta</fullName>
    </recommendedName>
</protein>
<dbReference type="InterPro" id="IPR027417">
    <property type="entry name" value="P-loop_NTPase"/>
</dbReference>
<feature type="non-terminal residue" evidence="2">
    <location>
        <position position="1"/>
    </location>
</feature>
<evidence type="ECO:0008006" key="4">
    <source>
        <dbReference type="Google" id="ProtNLM"/>
    </source>
</evidence>
<dbReference type="EMBL" id="JBJVNE010000379">
    <property type="protein sequence ID" value="MFM9653789.1"/>
    <property type="molecule type" value="Genomic_DNA"/>
</dbReference>
<comment type="caution">
    <text evidence="2">The sequence shown here is derived from an EMBL/GenBank/DDBJ whole genome shotgun (WGS) entry which is preliminary data.</text>
</comment>